<dbReference type="Pfam" id="PF01053">
    <property type="entry name" value="Cys_Met_Meta_PP"/>
    <property type="match status" value="1"/>
</dbReference>
<dbReference type="RefSeq" id="WP_092215176.1">
    <property type="nucleotide sequence ID" value="NZ_FMUX01000027.1"/>
</dbReference>
<dbReference type="PANTHER" id="PTHR43797">
    <property type="entry name" value="HOMOCYSTEINE/CYSTEINE SYNTHASE"/>
    <property type="match status" value="1"/>
</dbReference>
<keyword evidence="4 5" id="KW-0663">Pyridoxal phosphate</keyword>
<dbReference type="GO" id="GO:0003961">
    <property type="term" value="F:O-acetylhomoserine aminocarboxypropyltransferase activity"/>
    <property type="evidence" value="ECO:0007669"/>
    <property type="project" value="TreeGrafter"/>
</dbReference>
<protein>
    <submittedName>
        <fullName evidence="7">O-acetylhomoserine sulfhydrylase</fullName>
    </submittedName>
</protein>
<dbReference type="CDD" id="cd00614">
    <property type="entry name" value="CGS_like"/>
    <property type="match status" value="1"/>
</dbReference>
<dbReference type="GO" id="GO:0030170">
    <property type="term" value="F:pyridoxal phosphate binding"/>
    <property type="evidence" value="ECO:0007669"/>
    <property type="project" value="InterPro"/>
</dbReference>
<dbReference type="Proteomes" id="UP000198870">
    <property type="component" value="Unassembled WGS sequence"/>
</dbReference>
<keyword evidence="8" id="KW-1185">Reference proteome</keyword>
<dbReference type="NCBIfam" id="TIGR01326">
    <property type="entry name" value="OAH_OAS_sulfhy"/>
    <property type="match status" value="1"/>
</dbReference>
<dbReference type="GO" id="GO:0004124">
    <property type="term" value="F:cysteine synthase activity"/>
    <property type="evidence" value="ECO:0007669"/>
    <property type="project" value="TreeGrafter"/>
</dbReference>
<dbReference type="FunFam" id="3.40.640.10:FF:000035">
    <property type="entry name" value="O-succinylhomoserine sulfhydrylase"/>
    <property type="match status" value="1"/>
</dbReference>
<proteinExistence type="inferred from homology"/>
<evidence type="ECO:0000256" key="6">
    <source>
        <dbReference type="RuleBase" id="RU362118"/>
    </source>
</evidence>
<dbReference type="STRING" id="419481.SAMN05216233_12722"/>
<dbReference type="Gene3D" id="3.40.640.10">
    <property type="entry name" value="Type I PLP-dependent aspartate aminotransferase-like (Major domain)"/>
    <property type="match status" value="1"/>
</dbReference>
<accession>A0A1G5JC66</accession>
<evidence type="ECO:0000256" key="3">
    <source>
        <dbReference type="ARBA" id="ARBA00022679"/>
    </source>
</evidence>
<gene>
    <name evidence="7" type="ORF">SAMN05216233_12722</name>
</gene>
<name>A0A1G5JC66_9BACT</name>
<evidence type="ECO:0000256" key="1">
    <source>
        <dbReference type="ARBA" id="ARBA00001933"/>
    </source>
</evidence>
<comment type="cofactor">
    <cofactor evidence="1 6">
        <name>pyridoxal 5'-phosphate</name>
        <dbReference type="ChEBI" id="CHEBI:597326"/>
    </cofactor>
</comment>
<evidence type="ECO:0000256" key="4">
    <source>
        <dbReference type="ARBA" id="ARBA00022898"/>
    </source>
</evidence>
<dbReference type="InterPro" id="IPR015424">
    <property type="entry name" value="PyrdxlP-dep_Trfase"/>
</dbReference>
<dbReference type="PANTHER" id="PTHR43797:SF3">
    <property type="entry name" value="O-ACETYLHOMOSERINE SULFHYDRYLASE"/>
    <property type="match status" value="1"/>
</dbReference>
<sequence length="426" mass="46469">MDKTRWNIETKAVQCGFTPKNGEPRVTPIVQSTTYKYDTCKEIADLFDLKVPGHMYSRISNPTVEVLENKMAALEGGVGALALSSGQSASTVCILNICEAGDHFVALSTLYGGTFNLFKHTLKKMGIDMTFVDPGAPVDEIKKAFKPNTKLLFGESLSNPGTQVLDFDKFSAIAKAMGVPFIVDNTFPTPCLCRPLEHGADIVIHSTTKYTDGHATSVGGIIVDGGSFDWNNGKFPGLTEPDESYHGLSYTETFGNQAYIVKARVQWIRDLGCYMSPQNAFLTNKGLETLHLRMERHSSNALALAEFLESHPGVDWVKYPLLKSDANHDLCKKYMKAGSGVLTFGPKGGRDAAERLMNSLQLAEIVVHVADVRTGVLHPASMTHRQLSDADQIKAGVLPELIRITVGIEHIDDIIADFSQALDSMG</sequence>
<keyword evidence="3" id="KW-0808">Transferase</keyword>
<dbReference type="InterPro" id="IPR006235">
    <property type="entry name" value="OAc-hSer/O-AcSer_sulfhydrylase"/>
</dbReference>
<dbReference type="InterPro" id="IPR000277">
    <property type="entry name" value="Cys/Met-Metab_PyrdxlP-dep_enz"/>
</dbReference>
<organism evidence="7 8">
    <name type="scientific">Desulfoluna spongiiphila</name>
    <dbReference type="NCBI Taxonomy" id="419481"/>
    <lineage>
        <taxon>Bacteria</taxon>
        <taxon>Pseudomonadati</taxon>
        <taxon>Thermodesulfobacteriota</taxon>
        <taxon>Desulfobacteria</taxon>
        <taxon>Desulfobacterales</taxon>
        <taxon>Desulfolunaceae</taxon>
        <taxon>Desulfoluna</taxon>
    </lineage>
</organism>
<dbReference type="AlphaFoldDB" id="A0A1G5JC66"/>
<dbReference type="PIRSF" id="PIRSF001434">
    <property type="entry name" value="CGS"/>
    <property type="match status" value="1"/>
</dbReference>
<evidence type="ECO:0000313" key="8">
    <source>
        <dbReference type="Proteomes" id="UP000198870"/>
    </source>
</evidence>
<dbReference type="InterPro" id="IPR015422">
    <property type="entry name" value="PyrdxlP-dep_Trfase_small"/>
</dbReference>
<dbReference type="GO" id="GO:0071269">
    <property type="term" value="P:L-homocysteine biosynthetic process"/>
    <property type="evidence" value="ECO:0007669"/>
    <property type="project" value="TreeGrafter"/>
</dbReference>
<evidence type="ECO:0000313" key="7">
    <source>
        <dbReference type="EMBL" id="SCY85389.1"/>
    </source>
</evidence>
<feature type="modified residue" description="N6-(pyridoxal phosphate)lysine" evidence="5">
    <location>
        <position position="209"/>
    </location>
</feature>
<dbReference type="SUPFAM" id="SSF53383">
    <property type="entry name" value="PLP-dependent transferases"/>
    <property type="match status" value="1"/>
</dbReference>
<dbReference type="EMBL" id="FMUX01000027">
    <property type="protein sequence ID" value="SCY85389.1"/>
    <property type="molecule type" value="Genomic_DNA"/>
</dbReference>
<dbReference type="OrthoDB" id="9805807at2"/>
<dbReference type="InterPro" id="IPR015421">
    <property type="entry name" value="PyrdxlP-dep_Trfase_major"/>
</dbReference>
<dbReference type="GO" id="GO:0019346">
    <property type="term" value="P:transsulfuration"/>
    <property type="evidence" value="ECO:0007669"/>
    <property type="project" value="InterPro"/>
</dbReference>
<dbReference type="GO" id="GO:0005737">
    <property type="term" value="C:cytoplasm"/>
    <property type="evidence" value="ECO:0007669"/>
    <property type="project" value="TreeGrafter"/>
</dbReference>
<evidence type="ECO:0000256" key="2">
    <source>
        <dbReference type="ARBA" id="ARBA00009077"/>
    </source>
</evidence>
<dbReference type="Gene3D" id="3.90.1150.10">
    <property type="entry name" value="Aspartate Aminotransferase, domain 1"/>
    <property type="match status" value="1"/>
</dbReference>
<evidence type="ECO:0000256" key="5">
    <source>
        <dbReference type="PIRSR" id="PIRSR001434-2"/>
    </source>
</evidence>
<comment type="similarity">
    <text evidence="2 6">Belongs to the trans-sulfuration enzymes family.</text>
</comment>
<dbReference type="GO" id="GO:0006535">
    <property type="term" value="P:cysteine biosynthetic process from serine"/>
    <property type="evidence" value="ECO:0007669"/>
    <property type="project" value="TreeGrafter"/>
</dbReference>
<reference evidence="7 8" key="1">
    <citation type="submission" date="2016-10" db="EMBL/GenBank/DDBJ databases">
        <authorList>
            <person name="de Groot N.N."/>
        </authorList>
    </citation>
    <scope>NUCLEOTIDE SEQUENCE [LARGE SCALE GENOMIC DNA]</scope>
    <source>
        <strain evidence="7 8">AA1</strain>
    </source>
</reference>